<dbReference type="RefSeq" id="WP_160115227.1">
    <property type="nucleotide sequence ID" value="NZ_FNVA01000007.1"/>
</dbReference>
<proteinExistence type="predicted"/>
<dbReference type="SUPFAM" id="SSF89946">
    <property type="entry name" value="Hypothetical protein VC0424"/>
    <property type="match status" value="1"/>
</dbReference>
<dbReference type="OrthoDB" id="7839302at2"/>
<protein>
    <submittedName>
        <fullName evidence="2">Regulator of ribonuclease activity B</fullName>
    </submittedName>
</protein>
<reference evidence="2 3" key="1">
    <citation type="submission" date="2016-10" db="EMBL/GenBank/DDBJ databases">
        <authorList>
            <person name="de Groot N.N."/>
        </authorList>
    </citation>
    <scope>NUCLEOTIDE SEQUENCE [LARGE SCALE GENOMIC DNA]</scope>
    <source>
        <strain evidence="2 3">DSM 22489</strain>
    </source>
</reference>
<dbReference type="Gene3D" id="3.30.70.970">
    <property type="entry name" value="RraB-like"/>
    <property type="match status" value="1"/>
</dbReference>
<accession>A0A1H6BGQ8</accession>
<dbReference type="InterPro" id="IPR009671">
    <property type="entry name" value="RraB_dom"/>
</dbReference>
<evidence type="ECO:0000313" key="2">
    <source>
        <dbReference type="EMBL" id="SEG59850.1"/>
    </source>
</evidence>
<dbReference type="Proteomes" id="UP000236728">
    <property type="component" value="Unassembled WGS sequence"/>
</dbReference>
<keyword evidence="3" id="KW-1185">Reference proteome</keyword>
<evidence type="ECO:0000259" key="1">
    <source>
        <dbReference type="Pfam" id="PF06877"/>
    </source>
</evidence>
<dbReference type="Pfam" id="PF06877">
    <property type="entry name" value="RraB"/>
    <property type="match status" value="1"/>
</dbReference>
<gene>
    <name evidence="2" type="ORF">SAMN05421819_3690</name>
</gene>
<organism evidence="2 3">
    <name type="scientific">Bryocella elongata</name>
    <dbReference type="NCBI Taxonomy" id="863522"/>
    <lineage>
        <taxon>Bacteria</taxon>
        <taxon>Pseudomonadati</taxon>
        <taxon>Acidobacteriota</taxon>
        <taxon>Terriglobia</taxon>
        <taxon>Terriglobales</taxon>
        <taxon>Acidobacteriaceae</taxon>
        <taxon>Bryocella</taxon>
    </lineage>
</organism>
<dbReference type="InterPro" id="IPR036701">
    <property type="entry name" value="RraB-like_sf"/>
</dbReference>
<sequence length="131" mass="14780">MSLLNRLLQPWKRKGYEKLDTYDSSKPYEGDLAVLAQLKARGANLTRERHIVHYLYFATVAGRAEAAAQLKTHHYETRVGDTTAEGDHPYMLVAERTGLVNETEITRERRLLSSIAEANGGDYDGWEAALD</sequence>
<name>A0A1H6BGQ8_9BACT</name>
<evidence type="ECO:0000313" key="3">
    <source>
        <dbReference type="Proteomes" id="UP000236728"/>
    </source>
</evidence>
<dbReference type="EMBL" id="FNVA01000007">
    <property type="protein sequence ID" value="SEG59850.1"/>
    <property type="molecule type" value="Genomic_DNA"/>
</dbReference>
<feature type="domain" description="Regulator of ribonuclease activity B" evidence="1">
    <location>
        <begin position="33"/>
        <end position="127"/>
    </location>
</feature>
<dbReference type="AlphaFoldDB" id="A0A1H6BGQ8"/>